<gene>
    <name evidence="1" type="ORF">RSSM_00044</name>
</gene>
<comment type="caution">
    <text evidence="1">The sequence shown here is derived from an EMBL/GenBank/DDBJ whole genome shotgun (WGS) entry which is preliminary data.</text>
</comment>
<proteinExistence type="predicted"/>
<reference evidence="1 2" key="1">
    <citation type="journal article" date="2013" name="Mar. Genomics">
        <title>Expression of sulfatases in Rhodopirellula baltica and the diversity of sulfatases in the genus Rhodopirellula.</title>
        <authorList>
            <person name="Wegner C.E."/>
            <person name="Richter-Heitmann T."/>
            <person name="Klindworth A."/>
            <person name="Klockow C."/>
            <person name="Richter M."/>
            <person name="Achstetter T."/>
            <person name="Glockner F.O."/>
            <person name="Harder J."/>
        </authorList>
    </citation>
    <scope>NUCLEOTIDE SEQUENCE [LARGE SCALE GENOMIC DNA]</scope>
    <source>
        <strain evidence="1 2">SM41</strain>
    </source>
</reference>
<name>M5UAQ6_9BACT</name>
<evidence type="ECO:0000313" key="2">
    <source>
        <dbReference type="Proteomes" id="UP000011885"/>
    </source>
</evidence>
<accession>M5UAQ6</accession>
<organism evidence="1 2">
    <name type="scientific">Rhodopirellula sallentina SM41</name>
    <dbReference type="NCBI Taxonomy" id="1263870"/>
    <lineage>
        <taxon>Bacteria</taxon>
        <taxon>Pseudomonadati</taxon>
        <taxon>Planctomycetota</taxon>
        <taxon>Planctomycetia</taxon>
        <taxon>Pirellulales</taxon>
        <taxon>Pirellulaceae</taxon>
        <taxon>Rhodopirellula</taxon>
    </lineage>
</organism>
<dbReference type="AlphaFoldDB" id="M5UAQ6"/>
<dbReference type="Proteomes" id="UP000011885">
    <property type="component" value="Unassembled WGS sequence"/>
</dbReference>
<dbReference type="EMBL" id="ANOH01000003">
    <property type="protein sequence ID" value="EMI58517.1"/>
    <property type="molecule type" value="Genomic_DNA"/>
</dbReference>
<evidence type="ECO:0000313" key="1">
    <source>
        <dbReference type="EMBL" id="EMI58517.1"/>
    </source>
</evidence>
<keyword evidence="2" id="KW-1185">Reference proteome</keyword>
<sequence length="42" mass="4888">MNSVGRFERQIQQKNSPLSPWRLRLKMACGESGELCLHSSRR</sequence>
<protein>
    <submittedName>
        <fullName evidence="1">Uncharacterized protein</fullName>
    </submittedName>
</protein>